<feature type="signal peptide" evidence="1">
    <location>
        <begin position="1"/>
        <end position="31"/>
    </location>
</feature>
<feature type="domain" description="Ig-like" evidence="2">
    <location>
        <begin position="286"/>
        <end position="366"/>
    </location>
</feature>
<dbReference type="InterPro" id="IPR044023">
    <property type="entry name" value="Ig_7"/>
</dbReference>
<protein>
    <submittedName>
        <fullName evidence="3">T9SS type A sorting domain-containing protein</fullName>
    </submittedName>
</protein>
<name>A0A847RWV2_9BACT</name>
<feature type="domain" description="Ig-like" evidence="2">
    <location>
        <begin position="379"/>
        <end position="448"/>
    </location>
</feature>
<dbReference type="Pfam" id="PF19081">
    <property type="entry name" value="Ig_7"/>
    <property type="match status" value="2"/>
</dbReference>
<evidence type="ECO:0000313" key="4">
    <source>
        <dbReference type="Proteomes" id="UP000570474"/>
    </source>
</evidence>
<sequence>MHNFYVALKKILTFCSIVLLNILAISSSALGQKTYANSQTNQVNGLCLLCGVDNPNNPVNNSNLEDYSTFIINVGLLGVSVEQTLIFPTASAAGCDSLIIGIGSGNPVLSANLFGGVTVETYNGSTSNNDSHVVDSSVLQLLQCNSRGEVLLRPQHQFDRVKIRLSSSLVGLLNNFRLYYAYRKNSVDNPIYYPPEGMVCGAPFIPILNHQPNMNYNVRVIYTAFSNLILDTSYTVINRDSVQLPYYTNFAGSQGDIYIQAVNNITGCKSDSVHHAYFAGSTSSLPRVDIDSVHICKGDSATLHAVQVVPNALYSIIWYSAPTGGTRLHTGPDYTVSPATSTTYYVTAKGSCEYPQRIPVKVAVTPRTPPTLARDTLRMRVNTNDTLVAIAPQGATFTWYATATGGSPLFTGSAFPVHPVTLDTLHYYVESLLDGCISSSRTQAVVIVSNQFSMTSKTELPSELKLHPNPTTGEIVFQYNKDLAGSTIILNNMNGAPVYQHIIKTNIVKVPDHIPAGIYLIKINTMTGKILTGKIIIQK</sequence>
<keyword evidence="1" id="KW-0732">Signal</keyword>
<evidence type="ECO:0000313" key="3">
    <source>
        <dbReference type="EMBL" id="NLR63821.1"/>
    </source>
</evidence>
<organism evidence="3 4">
    <name type="scientific">Chitinophaga varians</name>
    <dbReference type="NCBI Taxonomy" id="2202339"/>
    <lineage>
        <taxon>Bacteria</taxon>
        <taxon>Pseudomonadati</taxon>
        <taxon>Bacteroidota</taxon>
        <taxon>Chitinophagia</taxon>
        <taxon>Chitinophagales</taxon>
        <taxon>Chitinophagaceae</taxon>
        <taxon>Chitinophaga</taxon>
    </lineage>
</organism>
<feature type="chain" id="PRO_5032812902" evidence="1">
    <location>
        <begin position="32"/>
        <end position="539"/>
    </location>
</feature>
<dbReference type="EMBL" id="JABAIA010000001">
    <property type="protein sequence ID" value="NLR63821.1"/>
    <property type="molecule type" value="Genomic_DNA"/>
</dbReference>
<reference evidence="3 4" key="1">
    <citation type="submission" date="2020-04" db="EMBL/GenBank/DDBJ databases">
        <authorList>
            <person name="Yin C."/>
        </authorList>
    </citation>
    <scope>NUCLEOTIDE SEQUENCE [LARGE SCALE GENOMIC DNA]</scope>
    <source>
        <strain evidence="3 4">Ae27</strain>
    </source>
</reference>
<dbReference type="InterPro" id="IPR026444">
    <property type="entry name" value="Secre_tail"/>
</dbReference>
<keyword evidence="4" id="KW-1185">Reference proteome</keyword>
<accession>A0A847RWV2</accession>
<dbReference type="AlphaFoldDB" id="A0A847RWV2"/>
<comment type="caution">
    <text evidence="3">The sequence shown here is derived from an EMBL/GenBank/DDBJ whole genome shotgun (WGS) entry which is preliminary data.</text>
</comment>
<dbReference type="RefSeq" id="WP_168869806.1">
    <property type="nucleotide sequence ID" value="NZ_JABAIA010000001.1"/>
</dbReference>
<gene>
    <name evidence="3" type="ORF">HGH92_05860</name>
</gene>
<dbReference type="Proteomes" id="UP000570474">
    <property type="component" value="Unassembled WGS sequence"/>
</dbReference>
<proteinExistence type="predicted"/>
<dbReference type="NCBIfam" id="TIGR04183">
    <property type="entry name" value="Por_Secre_tail"/>
    <property type="match status" value="1"/>
</dbReference>
<evidence type="ECO:0000259" key="2">
    <source>
        <dbReference type="Pfam" id="PF19081"/>
    </source>
</evidence>
<evidence type="ECO:0000256" key="1">
    <source>
        <dbReference type="SAM" id="SignalP"/>
    </source>
</evidence>